<proteinExistence type="predicted"/>
<dbReference type="PRINTS" id="PR00081">
    <property type="entry name" value="GDHRDH"/>
</dbReference>
<dbReference type="InterPro" id="IPR052184">
    <property type="entry name" value="SDR_enzymes"/>
</dbReference>
<dbReference type="GO" id="GO:0016616">
    <property type="term" value="F:oxidoreductase activity, acting on the CH-OH group of donors, NAD or NADP as acceptor"/>
    <property type="evidence" value="ECO:0007669"/>
    <property type="project" value="TreeGrafter"/>
</dbReference>
<sequence length="255" mass="27683">MSTYLVTGASRGIGLELVRQLAAKTSETVQTIFAAARTSGGPLFQELLQQHPDRVIFVPLDVTEKESVKNAVTHVATALNGKGLDVLINNAGVMTPGTVENMNDLEDTFRVNVGGVHLVTREFLPLLRNGNKKRIVNIFLFSSTSVGSIQLQPTYRAMPTPSYKISKAALNMLTVLYSQELEAEGFTVFCVSPGWLKTDMGSDDADLPVDTGVAAVLDAVLTTGKEKNGRFLNILVPGWENNPGMNQYDGKELPW</sequence>
<reference evidence="1" key="1">
    <citation type="submission" date="2022-07" db="EMBL/GenBank/DDBJ databases">
        <title>Taxonomy of Aspergillus series Nigri: significant species reduction supported by multi-species coalescent approaches.</title>
        <authorList>
            <person name="Bian C."/>
            <person name="Kusuya Y."/>
            <person name="Sklenar F."/>
            <person name="D'hooge E."/>
            <person name="Yaguchi T."/>
            <person name="Takahashi H."/>
            <person name="Hubka V."/>
        </authorList>
    </citation>
    <scope>NUCLEOTIDE SEQUENCE</scope>
    <source>
        <strain evidence="1">IFM 63604</strain>
    </source>
</reference>
<dbReference type="SUPFAM" id="SSF51735">
    <property type="entry name" value="NAD(P)-binding Rossmann-fold domains"/>
    <property type="match status" value="1"/>
</dbReference>
<dbReference type="Proteomes" id="UP001144191">
    <property type="component" value="Unassembled WGS sequence"/>
</dbReference>
<dbReference type="Pfam" id="PF00106">
    <property type="entry name" value="adh_short"/>
    <property type="match status" value="1"/>
</dbReference>
<comment type="caution">
    <text evidence="1">The sequence shown here is derived from an EMBL/GenBank/DDBJ whole genome shotgun (WGS) entry which is preliminary data.</text>
</comment>
<organism evidence="1 2">
    <name type="scientific">Aspergillus niger</name>
    <dbReference type="NCBI Taxonomy" id="5061"/>
    <lineage>
        <taxon>Eukaryota</taxon>
        <taxon>Fungi</taxon>
        <taxon>Dikarya</taxon>
        <taxon>Ascomycota</taxon>
        <taxon>Pezizomycotina</taxon>
        <taxon>Eurotiomycetes</taxon>
        <taxon>Eurotiomycetidae</taxon>
        <taxon>Eurotiales</taxon>
        <taxon>Aspergillaceae</taxon>
        <taxon>Aspergillus</taxon>
        <taxon>Aspergillus subgen. Circumdati</taxon>
    </lineage>
</organism>
<dbReference type="Gene3D" id="3.40.50.720">
    <property type="entry name" value="NAD(P)-binding Rossmann-like Domain"/>
    <property type="match status" value="1"/>
</dbReference>
<gene>
    <name evidence="1" type="ORF">AnigIFM63604_006810</name>
</gene>
<protein>
    <recommendedName>
        <fullName evidence="3">Short chain oxidoreductase</fullName>
    </recommendedName>
</protein>
<dbReference type="InterPro" id="IPR002347">
    <property type="entry name" value="SDR_fam"/>
</dbReference>
<dbReference type="EMBL" id="BRPB01000040">
    <property type="protein sequence ID" value="GLA50516.1"/>
    <property type="molecule type" value="Genomic_DNA"/>
</dbReference>
<dbReference type="AlphaFoldDB" id="A0A9W6EBN0"/>
<evidence type="ECO:0008006" key="3">
    <source>
        <dbReference type="Google" id="ProtNLM"/>
    </source>
</evidence>
<dbReference type="PANTHER" id="PTHR45458">
    <property type="entry name" value="SHORT-CHAIN DEHYDROGENASE/REDUCTASE SDR"/>
    <property type="match status" value="1"/>
</dbReference>
<evidence type="ECO:0000313" key="2">
    <source>
        <dbReference type="Proteomes" id="UP001144191"/>
    </source>
</evidence>
<dbReference type="PANTHER" id="PTHR45458:SF1">
    <property type="entry name" value="SHORT CHAIN DEHYDROGENASE"/>
    <property type="match status" value="1"/>
</dbReference>
<name>A0A9W6EBN0_ASPNG</name>
<dbReference type="InterPro" id="IPR036291">
    <property type="entry name" value="NAD(P)-bd_dom_sf"/>
</dbReference>
<accession>A0A9W6EBN0</accession>
<dbReference type="CDD" id="cd05325">
    <property type="entry name" value="carb_red_sniffer_like_SDR_c"/>
    <property type="match status" value="1"/>
</dbReference>
<evidence type="ECO:0000313" key="1">
    <source>
        <dbReference type="EMBL" id="GLA50516.1"/>
    </source>
</evidence>